<keyword evidence="3" id="KW-1185">Reference proteome</keyword>
<protein>
    <submittedName>
        <fullName evidence="2">Uncharacterized protein</fullName>
    </submittedName>
</protein>
<proteinExistence type="predicted"/>
<organism evidence="2 3">
    <name type="scientific">Pelobates cultripes</name>
    <name type="common">Western spadefoot toad</name>
    <dbReference type="NCBI Taxonomy" id="61616"/>
    <lineage>
        <taxon>Eukaryota</taxon>
        <taxon>Metazoa</taxon>
        <taxon>Chordata</taxon>
        <taxon>Craniata</taxon>
        <taxon>Vertebrata</taxon>
        <taxon>Euteleostomi</taxon>
        <taxon>Amphibia</taxon>
        <taxon>Batrachia</taxon>
        <taxon>Anura</taxon>
        <taxon>Pelobatoidea</taxon>
        <taxon>Pelobatidae</taxon>
        <taxon>Pelobates</taxon>
    </lineage>
</organism>
<dbReference type="AlphaFoldDB" id="A0AAD1RYY7"/>
<evidence type="ECO:0000313" key="2">
    <source>
        <dbReference type="EMBL" id="CAH2283997.1"/>
    </source>
</evidence>
<feature type="region of interest" description="Disordered" evidence="1">
    <location>
        <begin position="1"/>
        <end position="30"/>
    </location>
</feature>
<evidence type="ECO:0000313" key="3">
    <source>
        <dbReference type="Proteomes" id="UP001295444"/>
    </source>
</evidence>
<dbReference type="Proteomes" id="UP001295444">
    <property type="component" value="Chromosome 04"/>
</dbReference>
<feature type="compositionally biased region" description="Basic and acidic residues" evidence="1">
    <location>
        <begin position="20"/>
        <end position="30"/>
    </location>
</feature>
<accession>A0AAD1RYY7</accession>
<evidence type="ECO:0000256" key="1">
    <source>
        <dbReference type="SAM" id="MobiDB-lite"/>
    </source>
</evidence>
<name>A0AAD1RYY7_PELCU</name>
<gene>
    <name evidence="2" type="ORF">PECUL_23A009283</name>
</gene>
<sequence>MRLRKNGRCGSNKMATTAAKTERGLPRGDRTALPRFKKLLSKRPGAAGCRWGIREKGYGRQRPAGEPGEGKQITGRAKAS</sequence>
<feature type="region of interest" description="Disordered" evidence="1">
    <location>
        <begin position="53"/>
        <end position="80"/>
    </location>
</feature>
<dbReference type="EMBL" id="OW240915">
    <property type="protein sequence ID" value="CAH2283997.1"/>
    <property type="molecule type" value="Genomic_DNA"/>
</dbReference>
<reference evidence="2" key="1">
    <citation type="submission" date="2022-03" db="EMBL/GenBank/DDBJ databases">
        <authorList>
            <person name="Alioto T."/>
            <person name="Alioto T."/>
            <person name="Gomez Garrido J."/>
        </authorList>
    </citation>
    <scope>NUCLEOTIDE SEQUENCE</scope>
</reference>